<feature type="domain" description="Peptidase M24" evidence="1">
    <location>
        <begin position="151"/>
        <end position="358"/>
    </location>
</feature>
<evidence type="ECO:0000259" key="1">
    <source>
        <dbReference type="Pfam" id="PF00557"/>
    </source>
</evidence>
<evidence type="ECO:0000313" key="3">
    <source>
        <dbReference type="EMBL" id="SFK31205.1"/>
    </source>
</evidence>
<dbReference type="Pfam" id="PF01321">
    <property type="entry name" value="Creatinase_N"/>
    <property type="match status" value="1"/>
</dbReference>
<dbReference type="InterPro" id="IPR036005">
    <property type="entry name" value="Creatinase/aminopeptidase-like"/>
</dbReference>
<dbReference type="PANTHER" id="PTHR46112">
    <property type="entry name" value="AMINOPEPTIDASE"/>
    <property type="match status" value="1"/>
</dbReference>
<dbReference type="EMBL" id="FOSB01000011">
    <property type="protein sequence ID" value="SFK31205.1"/>
    <property type="molecule type" value="Genomic_DNA"/>
</dbReference>
<keyword evidence="4" id="KW-1185">Reference proteome</keyword>
<dbReference type="InterPro" id="IPR000994">
    <property type="entry name" value="Pept_M24"/>
</dbReference>
<dbReference type="Proteomes" id="UP000183557">
    <property type="component" value="Unassembled WGS sequence"/>
</dbReference>
<dbReference type="PANTHER" id="PTHR46112:SF2">
    <property type="entry name" value="XAA-PRO AMINOPEPTIDASE P-RELATED"/>
    <property type="match status" value="1"/>
</dbReference>
<dbReference type="InterPro" id="IPR050659">
    <property type="entry name" value="Peptidase_M24B"/>
</dbReference>
<dbReference type="SUPFAM" id="SSF53092">
    <property type="entry name" value="Creatinase/prolidase N-terminal domain"/>
    <property type="match status" value="1"/>
</dbReference>
<dbReference type="Gene3D" id="3.90.230.10">
    <property type="entry name" value="Creatinase/methionine aminopeptidase superfamily"/>
    <property type="match status" value="1"/>
</dbReference>
<name>A0A1I3YHE1_HALDA</name>
<dbReference type="InterPro" id="IPR029149">
    <property type="entry name" value="Creatin/AminoP/Spt16_N"/>
</dbReference>
<accession>A0A1I3YHE1</accession>
<organism evidence="3 4">
    <name type="scientific">Halobacillus dabanensis</name>
    <dbReference type="NCBI Taxonomy" id="240302"/>
    <lineage>
        <taxon>Bacteria</taxon>
        <taxon>Bacillati</taxon>
        <taxon>Bacillota</taxon>
        <taxon>Bacilli</taxon>
        <taxon>Bacillales</taxon>
        <taxon>Bacillaceae</taxon>
        <taxon>Halobacillus</taxon>
    </lineage>
</organism>
<reference evidence="4" key="1">
    <citation type="submission" date="2016-10" db="EMBL/GenBank/DDBJ databases">
        <authorList>
            <person name="Varghese N."/>
            <person name="Submissions S."/>
        </authorList>
    </citation>
    <scope>NUCLEOTIDE SEQUENCE [LARGE SCALE GENOMIC DNA]</scope>
    <source>
        <strain evidence="4">CGMCC 1.3704</strain>
    </source>
</reference>
<proteinExistence type="predicted"/>
<feature type="domain" description="Creatinase N-terminal" evidence="2">
    <location>
        <begin position="6"/>
        <end position="142"/>
    </location>
</feature>
<dbReference type="InterPro" id="IPR000587">
    <property type="entry name" value="Creatinase_N"/>
</dbReference>
<evidence type="ECO:0000313" key="4">
    <source>
        <dbReference type="Proteomes" id="UP000183557"/>
    </source>
</evidence>
<dbReference type="Pfam" id="PF00557">
    <property type="entry name" value="Peptidase_M24"/>
    <property type="match status" value="1"/>
</dbReference>
<dbReference type="SUPFAM" id="SSF55920">
    <property type="entry name" value="Creatinase/aminopeptidase"/>
    <property type="match status" value="1"/>
</dbReference>
<dbReference type="RefSeq" id="WP_075037663.1">
    <property type="nucleotide sequence ID" value="NZ_FOSB01000011.1"/>
</dbReference>
<dbReference type="OrthoDB" id="9806388at2"/>
<protein>
    <submittedName>
        <fullName evidence="3">Creatinase/Prolidase N-terminal domain-containing protein</fullName>
    </submittedName>
</protein>
<gene>
    <name evidence="3" type="ORF">SAMN04487936_11111</name>
</gene>
<sequence length="378" mass="41892">MKVCHRLNDLRKHMEENGILATVIMSPENQFYLSGFKALTYSRPIALFVERNKTRLIVPGLEEVHAKEVANVDEIHVYYEHPEKAAIGTNSEEFINKILTGYPKGSKIGADLAHSSAELILKMKDLGHEIADVGSKIIESRYIKDEDEIDLITEAGRLVSLAVNESLQVCRPGVTELEIDATGNNALFAETSRKHPNATLGLSGMSPSGSKRTVMPHIFSNTRKLEEGDLLIHTRQVSFNGYRAELERTVIIGEPTKQQKQVFEVMRTAQQVALEFIKPGVTAAEVDKVARDVIDKEGFGEFAVHRVGHGIGISAHEKPYLRFDNDLILKEGMVFTIEPGVYIPGLGGFRHSDTVLLTSNGNKLVTDYSRGLESMALL</sequence>
<dbReference type="Gene3D" id="3.40.350.10">
    <property type="entry name" value="Creatinase/prolidase N-terminal domain"/>
    <property type="match status" value="1"/>
</dbReference>
<evidence type="ECO:0000259" key="2">
    <source>
        <dbReference type="Pfam" id="PF01321"/>
    </source>
</evidence>
<dbReference type="AlphaFoldDB" id="A0A1I3YHE1"/>